<dbReference type="Gramene" id="AUR62007159-RA">
    <property type="protein sequence ID" value="AUR62007159-RA:cds"/>
    <property type="gene ID" value="AUR62007159"/>
</dbReference>
<protein>
    <submittedName>
        <fullName evidence="2">Uncharacterized protein</fullName>
    </submittedName>
</protein>
<feature type="compositionally biased region" description="Basic and acidic residues" evidence="1">
    <location>
        <begin position="199"/>
        <end position="208"/>
    </location>
</feature>
<organism evidence="2 3">
    <name type="scientific">Chenopodium quinoa</name>
    <name type="common">Quinoa</name>
    <dbReference type="NCBI Taxonomy" id="63459"/>
    <lineage>
        <taxon>Eukaryota</taxon>
        <taxon>Viridiplantae</taxon>
        <taxon>Streptophyta</taxon>
        <taxon>Embryophyta</taxon>
        <taxon>Tracheophyta</taxon>
        <taxon>Spermatophyta</taxon>
        <taxon>Magnoliopsida</taxon>
        <taxon>eudicotyledons</taxon>
        <taxon>Gunneridae</taxon>
        <taxon>Pentapetalae</taxon>
        <taxon>Caryophyllales</taxon>
        <taxon>Chenopodiaceae</taxon>
        <taxon>Chenopodioideae</taxon>
        <taxon>Atripliceae</taxon>
        <taxon>Chenopodium</taxon>
    </lineage>
</organism>
<reference evidence="2" key="1">
    <citation type="journal article" date="2017" name="Nature">
        <title>The genome of Chenopodium quinoa.</title>
        <authorList>
            <person name="Jarvis D.E."/>
            <person name="Ho Y.S."/>
            <person name="Lightfoot D.J."/>
            <person name="Schmoeckel S.M."/>
            <person name="Li B."/>
            <person name="Borm T.J.A."/>
            <person name="Ohyanagi H."/>
            <person name="Mineta K."/>
            <person name="Michell C.T."/>
            <person name="Saber N."/>
            <person name="Kharbatia N.M."/>
            <person name="Rupper R.R."/>
            <person name="Sharp A.R."/>
            <person name="Dally N."/>
            <person name="Boughton B.A."/>
            <person name="Woo Y.H."/>
            <person name="Gao G."/>
            <person name="Schijlen E.G.W.M."/>
            <person name="Guo X."/>
            <person name="Momin A.A."/>
            <person name="Negrao S."/>
            <person name="Al-Babili S."/>
            <person name="Gehring C."/>
            <person name="Roessner U."/>
            <person name="Jung C."/>
            <person name="Murphy K."/>
            <person name="Arold S.T."/>
            <person name="Gojobori T."/>
            <person name="van der Linden C.G."/>
            <person name="van Loo E.N."/>
            <person name="Jellen E.N."/>
            <person name="Maughan P.J."/>
            <person name="Tester M."/>
        </authorList>
    </citation>
    <scope>NUCLEOTIDE SEQUENCE [LARGE SCALE GENOMIC DNA]</scope>
    <source>
        <strain evidence="2">cv. PI 614886</strain>
    </source>
</reference>
<dbReference type="Proteomes" id="UP000596660">
    <property type="component" value="Unplaced"/>
</dbReference>
<reference evidence="2" key="2">
    <citation type="submission" date="2021-03" db="UniProtKB">
        <authorList>
            <consortium name="EnsemblPlants"/>
        </authorList>
    </citation>
    <scope>IDENTIFICATION</scope>
</reference>
<evidence type="ECO:0000313" key="3">
    <source>
        <dbReference type="Proteomes" id="UP000596660"/>
    </source>
</evidence>
<sequence>MADEEQDPLAFITENCRYSSSQEELLSHAKFAREDEAFPDEDESPAVEISGVNLRKLDGADDSGVKGGGESAAGVANPGTPKNLGFRGERKGETSGTKLEGVCGGEKVIEAQLKGRESEIEPQLKKYKVSPLVHCSGKMVIEGENDGGEVVVFSGDLKVEKVSSLRPVVPERSGVKKKLGFDMETEVINFGEEERIAGIGNVDKEGGDHGQGSGKVEDVWGEGTGKLIGNEDVKGGSKEANLEGEKDGEFKGDKEEVCGEGNGDLIGNEDEKGVTKEANLEGEKDEESKGDKEEVYDEGNGDANENVVVENSNVERDSKEASVEGNRDEKSKGGEEEAMRCILDVLRMLVNTKCSNDDDDEVDILETAKRHGMSFPRSRFLPEVEEDE</sequence>
<feature type="compositionally biased region" description="Basic and acidic residues" evidence="1">
    <location>
        <begin position="269"/>
        <end position="293"/>
    </location>
</feature>
<proteinExistence type="predicted"/>
<keyword evidence="3" id="KW-1185">Reference proteome</keyword>
<feature type="compositionally biased region" description="Basic and acidic residues" evidence="1">
    <location>
        <begin position="229"/>
        <end position="257"/>
    </location>
</feature>
<feature type="region of interest" description="Disordered" evidence="1">
    <location>
        <begin position="199"/>
        <end position="336"/>
    </location>
</feature>
<dbReference type="PANTHER" id="PTHR38221:SF1">
    <property type="entry name" value="OVULE PROTEIN"/>
    <property type="match status" value="1"/>
</dbReference>
<dbReference type="AlphaFoldDB" id="A0A803L5M0"/>
<feature type="region of interest" description="Disordered" evidence="1">
    <location>
        <begin position="54"/>
        <end position="99"/>
    </location>
</feature>
<dbReference type="EnsemblPlants" id="AUR62007159-RA">
    <property type="protein sequence ID" value="AUR62007159-RA:cds"/>
    <property type="gene ID" value="AUR62007159"/>
</dbReference>
<dbReference type="PANTHER" id="PTHR38221">
    <property type="entry name" value="BNAA04G14260D PROTEIN"/>
    <property type="match status" value="1"/>
</dbReference>
<evidence type="ECO:0000313" key="2">
    <source>
        <dbReference type="EnsemblPlants" id="AUR62007159-RA:cds"/>
    </source>
</evidence>
<accession>A0A803L5M0</accession>
<name>A0A803L5M0_CHEQI</name>
<evidence type="ECO:0000256" key="1">
    <source>
        <dbReference type="SAM" id="MobiDB-lite"/>
    </source>
</evidence>
<feature type="compositionally biased region" description="Basic and acidic residues" evidence="1">
    <location>
        <begin position="313"/>
        <end position="336"/>
    </location>
</feature>